<dbReference type="EMBL" id="KZ155825">
    <property type="protein sequence ID" value="OUS44296.1"/>
    <property type="molecule type" value="Genomic_DNA"/>
</dbReference>
<name>A0A1Y5I450_OSTTA</name>
<feature type="region of interest" description="Disordered" evidence="1">
    <location>
        <begin position="194"/>
        <end position="214"/>
    </location>
</feature>
<dbReference type="OrthoDB" id="10396524at2759"/>
<proteinExistence type="predicted"/>
<accession>A0A1Y5I450</accession>
<protein>
    <recommendedName>
        <fullName evidence="4">CASP-like protein</fullName>
    </recommendedName>
</protein>
<keyword evidence="2" id="KW-0812">Transmembrane</keyword>
<evidence type="ECO:0000256" key="1">
    <source>
        <dbReference type="SAM" id="MobiDB-lite"/>
    </source>
</evidence>
<feature type="transmembrane region" description="Helical" evidence="2">
    <location>
        <begin position="84"/>
        <end position="103"/>
    </location>
</feature>
<evidence type="ECO:0008006" key="4">
    <source>
        <dbReference type="Google" id="ProtNLM"/>
    </source>
</evidence>
<evidence type="ECO:0000256" key="2">
    <source>
        <dbReference type="SAM" id="Phobius"/>
    </source>
</evidence>
<feature type="transmembrane region" description="Helical" evidence="2">
    <location>
        <begin position="115"/>
        <end position="139"/>
    </location>
</feature>
<dbReference type="SMR" id="A0A1Y5I450"/>
<dbReference type="Proteomes" id="UP000195557">
    <property type="component" value="Unassembled WGS sequence"/>
</dbReference>
<evidence type="ECO:0000313" key="3">
    <source>
        <dbReference type="EMBL" id="OUS44296.1"/>
    </source>
</evidence>
<sequence length="214" mass="23385">MATSEAPLLKRTAATLSDDMAVNYKLLHSPKFRALVVENVLSVTAFAFMARQTESLAGPEMETLNNCGVNGCGFTSFYQFKGVVGVYAAFWVYTVLLIGLYLFSRGPPPGTEFVVHALFTLCMIAFVSLSVISCTSTVIESDYSVCKNAAYAKASLVFAALVVVLNCATCAFVFKQWRSLQFVGMPENFRPFGRHRHKHGHHAGDADDAIPTHP</sequence>
<gene>
    <name evidence="3" type="ORF">BE221DRAFT_117429</name>
</gene>
<reference evidence="3" key="1">
    <citation type="submission" date="2017-04" db="EMBL/GenBank/DDBJ databases">
        <title>Population genomics of picophytoplankton unveils novel chromosome hypervariability.</title>
        <authorList>
            <consortium name="DOE Joint Genome Institute"/>
            <person name="Blanc-Mathieu R."/>
            <person name="Krasovec M."/>
            <person name="Hebrard M."/>
            <person name="Yau S."/>
            <person name="Desgranges E."/>
            <person name="Martin J."/>
            <person name="Schackwitz W."/>
            <person name="Kuo A."/>
            <person name="Salin G."/>
            <person name="Donnadieu C."/>
            <person name="Desdevises Y."/>
            <person name="Sanchez-Ferandin S."/>
            <person name="Moreau H."/>
            <person name="Rivals E."/>
            <person name="Grigoriev I.V."/>
            <person name="Grimsley N."/>
            <person name="Eyre-Walker A."/>
            <person name="Piganeau G."/>
        </authorList>
    </citation>
    <scope>NUCLEOTIDE SEQUENCE [LARGE SCALE GENOMIC DNA]</scope>
    <source>
        <strain evidence="3">RCC 1115</strain>
    </source>
</reference>
<organism evidence="3">
    <name type="scientific">Ostreococcus tauri</name>
    <name type="common">Marine green alga</name>
    <dbReference type="NCBI Taxonomy" id="70448"/>
    <lineage>
        <taxon>Eukaryota</taxon>
        <taxon>Viridiplantae</taxon>
        <taxon>Chlorophyta</taxon>
        <taxon>Mamiellophyceae</taxon>
        <taxon>Mamiellales</taxon>
        <taxon>Bathycoccaceae</taxon>
        <taxon>Ostreococcus</taxon>
    </lineage>
</organism>
<dbReference type="AlphaFoldDB" id="A0A1Y5I450"/>
<keyword evidence="2" id="KW-1133">Transmembrane helix</keyword>
<feature type="transmembrane region" description="Helical" evidence="2">
    <location>
        <begin position="151"/>
        <end position="174"/>
    </location>
</feature>
<keyword evidence="2" id="KW-0472">Membrane</keyword>